<dbReference type="InterPro" id="IPR001054">
    <property type="entry name" value="A/G_cyclase"/>
</dbReference>
<comment type="similarity">
    <text evidence="7">Belongs to the adenylyl cyclase class-4/guanylyl cyclase family.</text>
</comment>
<protein>
    <recommendedName>
        <fullName evidence="9">Guanylate cyclase domain-containing protein</fullName>
    </recommendedName>
</protein>
<feature type="region of interest" description="Disordered" evidence="8">
    <location>
        <begin position="1"/>
        <end position="44"/>
    </location>
</feature>
<feature type="region of interest" description="Disordered" evidence="8">
    <location>
        <begin position="1047"/>
        <end position="1081"/>
    </location>
</feature>
<feature type="compositionally biased region" description="Basic and acidic residues" evidence="8">
    <location>
        <begin position="489"/>
        <end position="498"/>
    </location>
</feature>
<dbReference type="PANTHER" id="PTHR11920:SF335">
    <property type="entry name" value="GUANYLATE CYCLASE"/>
    <property type="match status" value="1"/>
</dbReference>
<keyword evidence="4" id="KW-1133">Transmembrane helix</keyword>
<dbReference type="Gene3D" id="3.30.70.1230">
    <property type="entry name" value="Nucleotide cyclase"/>
    <property type="match status" value="1"/>
</dbReference>
<dbReference type="Proteomes" id="UP000612055">
    <property type="component" value="Unassembled WGS sequence"/>
</dbReference>
<evidence type="ECO:0000256" key="4">
    <source>
        <dbReference type="ARBA" id="ARBA00022989"/>
    </source>
</evidence>
<feature type="region of interest" description="Disordered" evidence="8">
    <location>
        <begin position="1189"/>
        <end position="1212"/>
    </location>
</feature>
<keyword evidence="5" id="KW-0472">Membrane</keyword>
<keyword evidence="11" id="KW-1185">Reference proteome</keyword>
<feature type="compositionally biased region" description="Basic and acidic residues" evidence="8">
    <location>
        <begin position="20"/>
        <end position="32"/>
    </location>
</feature>
<dbReference type="PROSITE" id="PS50125">
    <property type="entry name" value="GUANYLATE_CYCLASE_2"/>
    <property type="match status" value="1"/>
</dbReference>
<feature type="region of interest" description="Disordered" evidence="8">
    <location>
        <begin position="482"/>
        <end position="504"/>
    </location>
</feature>
<dbReference type="GO" id="GO:0001653">
    <property type="term" value="F:peptide receptor activity"/>
    <property type="evidence" value="ECO:0007669"/>
    <property type="project" value="TreeGrafter"/>
</dbReference>
<dbReference type="EMBL" id="JAEHOE010000070">
    <property type="protein sequence ID" value="KAG2489709.1"/>
    <property type="molecule type" value="Genomic_DNA"/>
</dbReference>
<feature type="compositionally biased region" description="Polar residues" evidence="8">
    <location>
        <begin position="113"/>
        <end position="123"/>
    </location>
</feature>
<feature type="region of interest" description="Disordered" evidence="8">
    <location>
        <begin position="771"/>
        <end position="850"/>
    </location>
</feature>
<evidence type="ECO:0000256" key="5">
    <source>
        <dbReference type="ARBA" id="ARBA00023136"/>
    </source>
</evidence>
<evidence type="ECO:0000313" key="11">
    <source>
        <dbReference type="Proteomes" id="UP000612055"/>
    </source>
</evidence>
<feature type="region of interest" description="Disordered" evidence="8">
    <location>
        <begin position="1681"/>
        <end position="1701"/>
    </location>
</feature>
<feature type="region of interest" description="Disordered" evidence="8">
    <location>
        <begin position="1278"/>
        <end position="1298"/>
    </location>
</feature>
<comment type="subcellular location">
    <subcellularLocation>
        <location evidence="1">Membrane</location>
    </subcellularLocation>
</comment>
<sequence>MFGIGHRKHPGSTPPATDGFDSRDGLRQRRQDTSGTPHGSLSSSFKRKFFSGLVKLKGLTGGKPSSKRSSKAGHLPEVVEDRPCDLANGSPLGLPQGPGATHVRATQLGPGPSQGSLPITASSDESEEPGAAALLRRCAAASADGGCSRATGAVPVVTAEGLRRALGASRQAVMVGPDPPGSEPLPLPSGIQHCSAELPSALQRKITAGLGSAGGALAALAGSGGQRQPSFSRVLRAARRNSGEGMPIRTVGGGGSMPTASPLGPGGAVASSLPNRVPAAPATAMSVSASGDASASASAATAAASAASAACSLGTQPRPFVGMGSPTPEVLTRGFTSSAAFKEWPVKTEAGADISGRSALTAADGALANGRASGGDGRLTVKSVIAAAAGGACTPPSASPMHCRGGAAAAAAAGTAGVSSPAMTPPRGSLRTSAPSAGGGGWLAAASASAASAPASAAAAAAGGKLQAALREDEDLDWELESTDDGELEHDSASESVHRTASSTSAAAPAAATAAAAAAAAARIALRRSGAGYMLSDGYAGDVMAGPASSGGAATAAAGASGSGLMPPSPFAESLPPLGSIAEAARASTAAASAAAGGADVSTCAAEGEAADPSSGLEPMFVTPAVHDVLGSSEVDAVRQALYSLFCSNPSLILILEDLVSSALYGRSVVHEQLLAYPRGGAASTAPRNPLDDFLLLQVTACYVDNVGPGATSSDGSARLSGPGFGSGAAAMPALFLTLSRPYSTALAAGAAAAARTAAAASVAPPPAPPLTPVPSAAASAPPSASKLHKSPSLTSALSSITRAGRSRQARLSSTSGGNAPCGTSPPPPSYLSATTSTHPGLPEPSGPVSAASIATSSIATTFAGAAGSGGASMGGSGGGGCYGLATAPPATAGAGAAAAQAWSGEEAAAVAAALEGLCARVRLEQTLLAHVPVAITVLTLDGRVTWQNGRSVSYMGNAVGAPVAPGMDPGDPDHALCRIFSYDSTALESMWEALQASNSRTWSGLVCMPPSLDLAQPPDASPFGKAASGADDVGAWTVRSLLNATGAGAGSGGRGGGGGGGGGGDGNQGPMGPEDGADGASQYSLWCRTISGLGGGGGGGGRSTSPMSGYPSLAAAATAAAATTATAGSAPALQTLLGRDSSGSVAWPGGALTGAALAEAAAGQPPLSRRASGNVAYMLTPSGAGLSPELPGFRSGNAGANSGGLPRNTSAPSFRAAGMGVCPLPSVMESEACTDVSTGGSVAATVVASSQAAATAAAVAAAQSATAAVDLPRRVSASNAPPGPLPTAGPLFSSSPSHHPLATTCGSAAAGSAAAAVGLFGSSAAGSAGPLSPVFTPHSQGLPFGSGTSMSRRSRIHRSNSLAATEGALGGSYRAMRLAQGWSQALAQGMQGVLGGGGRSGSVCSGDGVALCCSPRGSANHYFGSVLTAAGGGNTAAAAAGAAEGLSLQGAAAAAAAVAACGRGVGGGGALSLASPATSTGGGGGGSRVLSPSGGTFGRLAAAAAATGGPDSSRSGGGGGLSRTCSNANAAAEAAAATAIAGVPYNGNCLWHEIHASLVLDSVSACWQIVLVNHDVTPYVQAELEMRQVLDAEHRILEECFPRHVLEAMTSVKRRASVFGPAAAAAAAAATAAAATGPGAAAAPYTASPLHLSRPSLSCSQLSTLQPSAFMPSALRSPYRAHGMNGTGSGSGNEPLPTAPTLPSVVTHRADAHGPHAMGAQFDRSSAPIPAGQYNSPRAPAAVMAGPAAGAGPRSAAGPHTASGVVVSAAAAAAAAAAGGDNAASTMNGSERSSAVSACLYGTANVSCTTMASHPSTALMYGNDGSYTSYMPYNDDRSGSHQHAPSESGCVVLGFPEDQTSPVRCAAVHGARPGPGPGPASRQKLSDQSELAPEAAPPAEERAGDGGGDGEGNASGGASAAGAAAGGSAAAGSHGGMTALGSPLAADDGCSLGLSGGMALPLETCLTSYMARSHESVTVLFADIASFTNMCGQVPPHSVMAFLNDLFTVFDQLVEAHGLYKVETIGDCYMVAGGLMEQDAEGFRSVAEGVDPEHAAKVFAFAVDMLEAARNVPMPGSGAPVKLRVGLHSGPVMSGVVGTMMPRFCLFGDTVNTASRMESTGSPGAIHVSSATRELLGTDVAGFAPTGGVSVKGKGLMYTYLYDPSTHGAATGAVAERPVP</sequence>
<comment type="caution">
    <text evidence="10">The sequence shown here is derived from an EMBL/GenBank/DDBJ whole genome shotgun (WGS) entry which is preliminary data.</text>
</comment>
<evidence type="ECO:0000313" key="10">
    <source>
        <dbReference type="EMBL" id="KAG2489709.1"/>
    </source>
</evidence>
<feature type="compositionally biased region" description="Polar residues" evidence="8">
    <location>
        <begin position="792"/>
        <end position="802"/>
    </location>
</feature>
<dbReference type="GO" id="GO:0000166">
    <property type="term" value="F:nucleotide binding"/>
    <property type="evidence" value="ECO:0007669"/>
    <property type="project" value="UniProtKB-KW"/>
</dbReference>
<proteinExistence type="inferred from homology"/>
<feature type="compositionally biased region" description="Low complexity" evidence="8">
    <location>
        <begin position="550"/>
        <end position="564"/>
    </location>
</feature>
<feature type="compositionally biased region" description="Low complexity" evidence="8">
    <location>
        <begin position="1289"/>
        <end position="1298"/>
    </location>
</feature>
<dbReference type="OrthoDB" id="550151at2759"/>
<feature type="compositionally biased region" description="Low complexity" evidence="8">
    <location>
        <begin position="1917"/>
        <end position="1929"/>
    </location>
</feature>
<dbReference type="GO" id="GO:0007168">
    <property type="term" value="P:receptor guanylyl cyclase signaling pathway"/>
    <property type="evidence" value="ECO:0007669"/>
    <property type="project" value="TreeGrafter"/>
</dbReference>
<feature type="region of interest" description="Disordered" evidence="8">
    <location>
        <begin position="550"/>
        <end position="569"/>
    </location>
</feature>
<gene>
    <name evidence="10" type="ORF">HYH03_011816</name>
</gene>
<organism evidence="10 11">
    <name type="scientific">Edaphochlamys debaryana</name>
    <dbReference type="NCBI Taxonomy" id="47281"/>
    <lineage>
        <taxon>Eukaryota</taxon>
        <taxon>Viridiplantae</taxon>
        <taxon>Chlorophyta</taxon>
        <taxon>core chlorophytes</taxon>
        <taxon>Chlorophyceae</taxon>
        <taxon>CS clade</taxon>
        <taxon>Chlamydomonadales</taxon>
        <taxon>Chlamydomonadales incertae sedis</taxon>
        <taxon>Edaphochlamys</taxon>
    </lineage>
</organism>
<feature type="domain" description="Guanylate cyclase" evidence="9">
    <location>
        <begin position="1979"/>
        <end position="2119"/>
    </location>
</feature>
<feature type="region of interest" description="Disordered" evidence="8">
    <location>
        <begin position="1868"/>
        <end position="1929"/>
    </location>
</feature>
<accession>A0A835Y250</accession>
<reference evidence="10" key="1">
    <citation type="journal article" date="2020" name="bioRxiv">
        <title>Comparative genomics of Chlamydomonas.</title>
        <authorList>
            <person name="Craig R.J."/>
            <person name="Hasan A.R."/>
            <person name="Ness R.W."/>
            <person name="Keightley P.D."/>
        </authorList>
    </citation>
    <scope>NUCLEOTIDE SEQUENCE</scope>
    <source>
        <strain evidence="10">CCAP 11/70</strain>
    </source>
</reference>
<keyword evidence="3" id="KW-0547">Nucleotide-binding</keyword>
<dbReference type="InterPro" id="IPR018297">
    <property type="entry name" value="A/G_cyclase_CS"/>
</dbReference>
<dbReference type="Pfam" id="PF00211">
    <property type="entry name" value="Guanylate_cyc"/>
    <property type="match status" value="1"/>
</dbReference>
<feature type="region of interest" description="Disordered" evidence="8">
    <location>
        <begin position="1716"/>
        <end position="1736"/>
    </location>
</feature>
<feature type="compositionally biased region" description="Gly residues" evidence="8">
    <location>
        <begin position="1048"/>
        <end position="1070"/>
    </location>
</feature>
<dbReference type="SUPFAM" id="SSF55073">
    <property type="entry name" value="Nucleotide cyclase"/>
    <property type="match status" value="1"/>
</dbReference>
<evidence type="ECO:0000256" key="2">
    <source>
        <dbReference type="ARBA" id="ARBA00022692"/>
    </source>
</evidence>
<evidence type="ECO:0000256" key="3">
    <source>
        <dbReference type="ARBA" id="ARBA00022741"/>
    </source>
</evidence>
<dbReference type="SMART" id="SM00044">
    <property type="entry name" value="CYCc"/>
    <property type="match status" value="1"/>
</dbReference>
<dbReference type="GO" id="GO:0005886">
    <property type="term" value="C:plasma membrane"/>
    <property type="evidence" value="ECO:0007669"/>
    <property type="project" value="TreeGrafter"/>
</dbReference>
<dbReference type="InterPro" id="IPR029787">
    <property type="entry name" value="Nucleotide_cyclase"/>
</dbReference>
<dbReference type="GO" id="GO:0004383">
    <property type="term" value="F:guanylate cyclase activity"/>
    <property type="evidence" value="ECO:0007669"/>
    <property type="project" value="TreeGrafter"/>
</dbReference>
<feature type="region of interest" description="Disordered" evidence="8">
    <location>
        <begin position="56"/>
        <end position="126"/>
    </location>
</feature>
<evidence type="ECO:0000259" key="9">
    <source>
        <dbReference type="PROSITE" id="PS50125"/>
    </source>
</evidence>
<feature type="compositionally biased region" description="Low complexity" evidence="8">
    <location>
        <begin position="774"/>
        <end position="786"/>
    </location>
</feature>
<feature type="region of interest" description="Disordered" evidence="8">
    <location>
        <begin position="242"/>
        <end position="274"/>
    </location>
</feature>
<keyword evidence="2" id="KW-0812">Transmembrane</keyword>
<dbReference type="GO" id="GO:0035556">
    <property type="term" value="P:intracellular signal transduction"/>
    <property type="evidence" value="ECO:0007669"/>
    <property type="project" value="InterPro"/>
</dbReference>
<dbReference type="GO" id="GO:0004016">
    <property type="term" value="F:adenylate cyclase activity"/>
    <property type="evidence" value="ECO:0007669"/>
    <property type="project" value="TreeGrafter"/>
</dbReference>
<evidence type="ECO:0000256" key="8">
    <source>
        <dbReference type="SAM" id="MobiDB-lite"/>
    </source>
</evidence>
<keyword evidence="6 7" id="KW-0456">Lyase</keyword>
<feature type="compositionally biased region" description="Basic residues" evidence="8">
    <location>
        <begin position="1"/>
        <end position="10"/>
    </location>
</feature>
<feature type="compositionally biased region" description="Gly residues" evidence="8">
    <location>
        <begin position="1906"/>
        <end position="1916"/>
    </location>
</feature>
<name>A0A835Y250_9CHLO</name>
<dbReference type="InterPro" id="IPR050401">
    <property type="entry name" value="Cyclic_nucleotide_synthase"/>
</dbReference>
<evidence type="ECO:0000256" key="1">
    <source>
        <dbReference type="ARBA" id="ARBA00004370"/>
    </source>
</evidence>
<dbReference type="PROSITE" id="PS00452">
    <property type="entry name" value="GUANYLATE_CYCLASE_1"/>
    <property type="match status" value="1"/>
</dbReference>
<feature type="region of interest" description="Disordered" evidence="8">
    <location>
        <begin position="1834"/>
        <end position="1856"/>
    </location>
</feature>
<evidence type="ECO:0000256" key="7">
    <source>
        <dbReference type="RuleBase" id="RU000405"/>
    </source>
</evidence>
<dbReference type="PANTHER" id="PTHR11920">
    <property type="entry name" value="GUANYLYL CYCLASE"/>
    <property type="match status" value="1"/>
</dbReference>
<dbReference type="CDD" id="cd07302">
    <property type="entry name" value="CHD"/>
    <property type="match status" value="1"/>
</dbReference>
<dbReference type="FunFam" id="3.30.70.1230:FF:000030">
    <property type="entry name" value="Si:ch211-215j19.12"/>
    <property type="match status" value="1"/>
</dbReference>
<feature type="region of interest" description="Disordered" evidence="8">
    <location>
        <begin position="417"/>
        <end position="436"/>
    </location>
</feature>
<evidence type="ECO:0000256" key="6">
    <source>
        <dbReference type="ARBA" id="ARBA00023239"/>
    </source>
</evidence>